<dbReference type="PANTHER" id="PTHR24238">
    <property type="entry name" value="G-PROTEIN COUPLED RECEPTOR"/>
    <property type="match status" value="1"/>
</dbReference>
<dbReference type="PANTHER" id="PTHR24238:SF73">
    <property type="entry name" value="RYAMIDE RECEPTOR"/>
    <property type="match status" value="1"/>
</dbReference>
<sequence>MVSHTKPVFKLVVYVLYTLILAFAMVGNTLIIYVVCSNVKMRTVTNYFITMAAAGDLFMALFCVPFTFFSSLILQYWPFGVHLCITVNYFQAVSVFVSAYTLVAISFDRYRAIVSPLRPRMTKLHAKLIILVIWVLSLLTTLPL</sequence>
<evidence type="ECO:0000256" key="5">
    <source>
        <dbReference type="ARBA" id="ARBA00022989"/>
    </source>
</evidence>
<comment type="subcellular location">
    <subcellularLocation>
        <location evidence="1">Cell membrane</location>
        <topology evidence="1">Multi-pass membrane protein</topology>
    </subcellularLocation>
</comment>
<evidence type="ECO:0000256" key="3">
    <source>
        <dbReference type="ARBA" id="ARBA00022475"/>
    </source>
</evidence>
<evidence type="ECO:0000259" key="12">
    <source>
        <dbReference type="PROSITE" id="PS50262"/>
    </source>
</evidence>
<dbReference type="GO" id="GO:0004983">
    <property type="term" value="F:neuropeptide Y receptor activity"/>
    <property type="evidence" value="ECO:0007669"/>
    <property type="project" value="InterPro"/>
</dbReference>
<feature type="transmembrane region" description="Helical" evidence="11">
    <location>
        <begin position="12"/>
        <end position="35"/>
    </location>
</feature>
<dbReference type="Gene3D" id="1.20.1070.10">
    <property type="entry name" value="Rhodopsin 7-helix transmembrane proteins"/>
    <property type="match status" value="1"/>
</dbReference>
<evidence type="ECO:0000313" key="14">
    <source>
        <dbReference type="Proteomes" id="UP001497623"/>
    </source>
</evidence>
<comment type="similarity">
    <text evidence="2 10">Belongs to the G-protein coupled receptor 1 family.</text>
</comment>
<keyword evidence="7 11" id="KW-0472">Membrane</keyword>
<name>A0AAV2SZ35_MEGNR</name>
<dbReference type="SUPFAM" id="SSF81321">
    <property type="entry name" value="Family A G protein-coupled receptor-like"/>
    <property type="match status" value="1"/>
</dbReference>
<dbReference type="Pfam" id="PF00001">
    <property type="entry name" value="7tm_1"/>
    <property type="match status" value="1"/>
</dbReference>
<feature type="non-terminal residue" evidence="13">
    <location>
        <position position="144"/>
    </location>
</feature>
<evidence type="ECO:0000256" key="6">
    <source>
        <dbReference type="ARBA" id="ARBA00023040"/>
    </source>
</evidence>
<dbReference type="EMBL" id="CAXKWB010209158">
    <property type="protein sequence ID" value="CAL4260125.1"/>
    <property type="molecule type" value="Genomic_DNA"/>
</dbReference>
<comment type="caution">
    <text evidence="13">The sequence shown here is derived from an EMBL/GenBank/DDBJ whole genome shotgun (WGS) entry which is preliminary data.</text>
</comment>
<keyword evidence="14" id="KW-1185">Reference proteome</keyword>
<dbReference type="InterPro" id="IPR000276">
    <property type="entry name" value="GPCR_Rhodpsn"/>
</dbReference>
<dbReference type="GO" id="GO:0005886">
    <property type="term" value="C:plasma membrane"/>
    <property type="evidence" value="ECO:0007669"/>
    <property type="project" value="UniProtKB-SubCell"/>
</dbReference>
<evidence type="ECO:0000256" key="9">
    <source>
        <dbReference type="ARBA" id="ARBA00023224"/>
    </source>
</evidence>
<evidence type="ECO:0000256" key="7">
    <source>
        <dbReference type="ARBA" id="ARBA00023136"/>
    </source>
</evidence>
<dbReference type="InterPro" id="IPR017452">
    <property type="entry name" value="GPCR_Rhodpsn_7TM"/>
</dbReference>
<feature type="transmembrane region" description="Helical" evidence="11">
    <location>
        <begin position="47"/>
        <end position="73"/>
    </location>
</feature>
<evidence type="ECO:0000256" key="10">
    <source>
        <dbReference type="RuleBase" id="RU000688"/>
    </source>
</evidence>
<proteinExistence type="inferred from homology"/>
<dbReference type="Proteomes" id="UP001497623">
    <property type="component" value="Unassembled WGS sequence"/>
</dbReference>
<dbReference type="PRINTS" id="PR00237">
    <property type="entry name" value="GPCRRHODOPSN"/>
</dbReference>
<keyword evidence="6 10" id="KW-0297">G-protein coupled receptor</keyword>
<evidence type="ECO:0000256" key="11">
    <source>
        <dbReference type="SAM" id="Phobius"/>
    </source>
</evidence>
<feature type="transmembrane region" description="Helical" evidence="11">
    <location>
        <begin position="124"/>
        <end position="142"/>
    </location>
</feature>
<feature type="domain" description="G-protein coupled receptors family 1 profile" evidence="12">
    <location>
        <begin position="27"/>
        <end position="144"/>
    </location>
</feature>
<dbReference type="AlphaFoldDB" id="A0AAV2SZ35"/>
<dbReference type="InterPro" id="IPR000611">
    <property type="entry name" value="NPY_rcpt"/>
</dbReference>
<dbReference type="PRINTS" id="PR01012">
    <property type="entry name" value="NRPEPTIDEYR"/>
</dbReference>
<evidence type="ECO:0000256" key="8">
    <source>
        <dbReference type="ARBA" id="ARBA00023170"/>
    </source>
</evidence>
<evidence type="ECO:0000313" key="13">
    <source>
        <dbReference type="EMBL" id="CAL4260125.1"/>
    </source>
</evidence>
<evidence type="ECO:0000256" key="2">
    <source>
        <dbReference type="ARBA" id="ARBA00010663"/>
    </source>
</evidence>
<organism evidence="13 14">
    <name type="scientific">Meganyctiphanes norvegica</name>
    <name type="common">Northern krill</name>
    <name type="synonym">Thysanopoda norvegica</name>
    <dbReference type="NCBI Taxonomy" id="48144"/>
    <lineage>
        <taxon>Eukaryota</taxon>
        <taxon>Metazoa</taxon>
        <taxon>Ecdysozoa</taxon>
        <taxon>Arthropoda</taxon>
        <taxon>Crustacea</taxon>
        <taxon>Multicrustacea</taxon>
        <taxon>Malacostraca</taxon>
        <taxon>Eumalacostraca</taxon>
        <taxon>Eucarida</taxon>
        <taxon>Euphausiacea</taxon>
        <taxon>Euphausiidae</taxon>
        <taxon>Meganyctiphanes</taxon>
    </lineage>
</organism>
<dbReference type="PROSITE" id="PS00237">
    <property type="entry name" value="G_PROTEIN_RECEP_F1_1"/>
    <property type="match status" value="1"/>
</dbReference>
<keyword evidence="4 10" id="KW-0812">Transmembrane</keyword>
<evidence type="ECO:0000256" key="4">
    <source>
        <dbReference type="ARBA" id="ARBA00022692"/>
    </source>
</evidence>
<accession>A0AAV2SZ35</accession>
<protein>
    <recommendedName>
        <fullName evidence="12">G-protein coupled receptors family 1 profile domain-containing protein</fullName>
    </recommendedName>
</protein>
<feature type="transmembrane region" description="Helical" evidence="11">
    <location>
        <begin position="79"/>
        <end position="103"/>
    </location>
</feature>
<keyword evidence="3" id="KW-1003">Cell membrane</keyword>
<keyword evidence="9 10" id="KW-0807">Transducer</keyword>
<keyword evidence="8 10" id="KW-0675">Receptor</keyword>
<gene>
    <name evidence="13" type="ORF">MNOR_LOCUS42164</name>
</gene>
<dbReference type="PROSITE" id="PS50262">
    <property type="entry name" value="G_PROTEIN_RECEP_F1_2"/>
    <property type="match status" value="1"/>
</dbReference>
<keyword evidence="5 11" id="KW-1133">Transmembrane helix</keyword>
<reference evidence="13 14" key="1">
    <citation type="submission" date="2024-05" db="EMBL/GenBank/DDBJ databases">
        <authorList>
            <person name="Wallberg A."/>
        </authorList>
    </citation>
    <scope>NUCLEOTIDE SEQUENCE [LARGE SCALE GENOMIC DNA]</scope>
</reference>
<evidence type="ECO:0000256" key="1">
    <source>
        <dbReference type="ARBA" id="ARBA00004651"/>
    </source>
</evidence>